<dbReference type="EMBL" id="PKPP01002114">
    <property type="protein sequence ID" value="PWA77538.1"/>
    <property type="molecule type" value="Genomic_DNA"/>
</dbReference>
<dbReference type="Pfam" id="PF13963">
    <property type="entry name" value="Transpos_assoc"/>
    <property type="match status" value="1"/>
</dbReference>
<feature type="domain" description="Transposase-associated" evidence="1">
    <location>
        <begin position="50"/>
        <end position="126"/>
    </location>
</feature>
<proteinExistence type="predicted"/>
<dbReference type="AlphaFoldDB" id="A0A2U1NVM4"/>
<sequence>MGNMFSYNVAQSDLAGERSQFATENKTASERTFVRFFSTKPRSLRITMERQWMYGMSLNDPEFVKGVESFLIAAESNRVAKGDIEIFCPCSKCKNFEPFTDIKTIEWHLHRYGFVRNYTCWSEHGESLVGNSTSSHVSNTNENNDSCINDKHENLKEMLHDLEANDGDIDQEDLQQFLLIILLLAGKSERPRKEFQEI</sequence>
<accession>A0A2U1NVM4</accession>
<gene>
    <name evidence="2" type="ORF">CTI12_AA223800</name>
</gene>
<dbReference type="STRING" id="35608.A0A2U1NVM4"/>
<reference evidence="2 3" key="1">
    <citation type="journal article" date="2018" name="Mol. Plant">
        <title>The genome of Artemisia annua provides insight into the evolution of Asteraceae family and artemisinin biosynthesis.</title>
        <authorList>
            <person name="Shen Q."/>
            <person name="Zhang L."/>
            <person name="Liao Z."/>
            <person name="Wang S."/>
            <person name="Yan T."/>
            <person name="Shi P."/>
            <person name="Liu M."/>
            <person name="Fu X."/>
            <person name="Pan Q."/>
            <person name="Wang Y."/>
            <person name="Lv Z."/>
            <person name="Lu X."/>
            <person name="Zhang F."/>
            <person name="Jiang W."/>
            <person name="Ma Y."/>
            <person name="Chen M."/>
            <person name="Hao X."/>
            <person name="Li L."/>
            <person name="Tang Y."/>
            <person name="Lv G."/>
            <person name="Zhou Y."/>
            <person name="Sun X."/>
            <person name="Brodelius P.E."/>
            <person name="Rose J.K.C."/>
            <person name="Tang K."/>
        </authorList>
    </citation>
    <scope>NUCLEOTIDE SEQUENCE [LARGE SCALE GENOMIC DNA]</scope>
    <source>
        <strain evidence="3">cv. Huhao1</strain>
        <tissue evidence="2">Leaf</tissue>
    </source>
</reference>
<organism evidence="2 3">
    <name type="scientific">Artemisia annua</name>
    <name type="common">Sweet wormwood</name>
    <dbReference type="NCBI Taxonomy" id="35608"/>
    <lineage>
        <taxon>Eukaryota</taxon>
        <taxon>Viridiplantae</taxon>
        <taxon>Streptophyta</taxon>
        <taxon>Embryophyta</taxon>
        <taxon>Tracheophyta</taxon>
        <taxon>Spermatophyta</taxon>
        <taxon>Magnoliopsida</taxon>
        <taxon>eudicotyledons</taxon>
        <taxon>Gunneridae</taxon>
        <taxon>Pentapetalae</taxon>
        <taxon>asterids</taxon>
        <taxon>campanulids</taxon>
        <taxon>Asterales</taxon>
        <taxon>Asteraceae</taxon>
        <taxon>Asteroideae</taxon>
        <taxon>Anthemideae</taxon>
        <taxon>Artemisiinae</taxon>
        <taxon>Artemisia</taxon>
    </lineage>
</organism>
<dbReference type="InterPro" id="IPR029480">
    <property type="entry name" value="Transpos_assoc"/>
</dbReference>
<comment type="caution">
    <text evidence="2">The sequence shown here is derived from an EMBL/GenBank/DDBJ whole genome shotgun (WGS) entry which is preliminary data.</text>
</comment>
<evidence type="ECO:0000259" key="1">
    <source>
        <dbReference type="Pfam" id="PF13963"/>
    </source>
</evidence>
<dbReference type="Proteomes" id="UP000245207">
    <property type="component" value="Unassembled WGS sequence"/>
</dbReference>
<dbReference type="OrthoDB" id="1523388at2759"/>
<protein>
    <submittedName>
        <fullName evidence="2">Transposon protein</fullName>
    </submittedName>
</protein>
<name>A0A2U1NVM4_ARTAN</name>
<evidence type="ECO:0000313" key="2">
    <source>
        <dbReference type="EMBL" id="PWA77538.1"/>
    </source>
</evidence>
<keyword evidence="3" id="KW-1185">Reference proteome</keyword>
<evidence type="ECO:0000313" key="3">
    <source>
        <dbReference type="Proteomes" id="UP000245207"/>
    </source>
</evidence>